<dbReference type="OrthoDB" id="3483399at2"/>
<dbReference type="Proteomes" id="UP000253741">
    <property type="component" value="Unassembled WGS sequence"/>
</dbReference>
<comment type="caution">
    <text evidence="2">The sequence shown here is derived from an EMBL/GenBank/DDBJ whole genome shotgun (WGS) entry which is preliminary data.</text>
</comment>
<dbReference type="InterPro" id="IPR041657">
    <property type="entry name" value="HTH_17"/>
</dbReference>
<accession>A0A370BER5</accession>
<name>A0A370BER5_9ACTN</name>
<feature type="domain" description="Helix-turn-helix" evidence="1">
    <location>
        <begin position="11"/>
        <end position="57"/>
    </location>
</feature>
<proteinExistence type="predicted"/>
<gene>
    <name evidence="2" type="ORF">DVH02_11470</name>
</gene>
<dbReference type="InterPro" id="IPR009061">
    <property type="entry name" value="DNA-bd_dom_put_sf"/>
</dbReference>
<dbReference type="EMBL" id="QQNA01000080">
    <property type="protein sequence ID" value="RDG37935.1"/>
    <property type="molecule type" value="Genomic_DNA"/>
</dbReference>
<dbReference type="Pfam" id="PF12728">
    <property type="entry name" value="HTH_17"/>
    <property type="match status" value="1"/>
</dbReference>
<dbReference type="RefSeq" id="WP_114623675.1">
    <property type="nucleotide sequence ID" value="NZ_QQNA01000080.1"/>
</dbReference>
<evidence type="ECO:0000313" key="2">
    <source>
        <dbReference type="EMBL" id="RDG37935.1"/>
    </source>
</evidence>
<dbReference type="Gene3D" id="1.10.1660.10">
    <property type="match status" value="1"/>
</dbReference>
<evidence type="ECO:0000313" key="3">
    <source>
        <dbReference type="Proteomes" id="UP000253741"/>
    </source>
</evidence>
<organism evidence="2 3">
    <name type="scientific">Streptomyces corynorhini</name>
    <dbReference type="NCBI Taxonomy" id="2282652"/>
    <lineage>
        <taxon>Bacteria</taxon>
        <taxon>Bacillati</taxon>
        <taxon>Actinomycetota</taxon>
        <taxon>Actinomycetes</taxon>
        <taxon>Kitasatosporales</taxon>
        <taxon>Streptomycetaceae</taxon>
        <taxon>Streptomyces</taxon>
    </lineage>
</organism>
<reference evidence="2 3" key="1">
    <citation type="submission" date="2018-07" db="EMBL/GenBank/DDBJ databases">
        <title>Streptomyces species from bats.</title>
        <authorList>
            <person name="Dunlap C."/>
        </authorList>
    </citation>
    <scope>NUCLEOTIDE SEQUENCE [LARGE SCALE GENOMIC DNA]</scope>
    <source>
        <strain evidence="2 3">AC230</strain>
    </source>
</reference>
<evidence type="ECO:0000259" key="1">
    <source>
        <dbReference type="Pfam" id="PF12728"/>
    </source>
</evidence>
<dbReference type="SUPFAM" id="SSF46955">
    <property type="entry name" value="Putative DNA-binding domain"/>
    <property type="match status" value="1"/>
</dbReference>
<feature type="non-terminal residue" evidence="2">
    <location>
        <position position="1"/>
    </location>
</feature>
<protein>
    <submittedName>
        <fullName evidence="2">Helix-turn-helix domain-containing protein</fullName>
    </submittedName>
</protein>
<dbReference type="AlphaFoldDB" id="A0A370BER5"/>
<sequence>EACDVRDTETLLTVADVARLRGVTPGTVRSWVNRGKLTPATRDDDGRNVFHPTAVAALDTPTATPPATPSQMEGGYA</sequence>
<keyword evidence="3" id="KW-1185">Reference proteome</keyword>